<evidence type="ECO:0000313" key="1">
    <source>
        <dbReference type="EMBL" id="XBT93134.1"/>
    </source>
</evidence>
<sequence>MKTVLAEADAPAARLGVAFGDGARVLQHACGRVLPVRSGDRPSAANDNLVYFAGLVLTGYSDTSGAPSANLPR</sequence>
<dbReference type="EMBL" id="CP157960">
    <property type="protein sequence ID" value="XBT93134.1"/>
    <property type="molecule type" value="Genomic_DNA"/>
</dbReference>
<organism evidence="1">
    <name type="scientific">Rhizobium sp. ZPR3</name>
    <dbReference type="NCBI Taxonomy" id="3158967"/>
    <lineage>
        <taxon>Bacteria</taxon>
        <taxon>Pseudomonadati</taxon>
        <taxon>Pseudomonadota</taxon>
        <taxon>Alphaproteobacteria</taxon>
        <taxon>Hyphomicrobiales</taxon>
        <taxon>Rhizobiaceae</taxon>
        <taxon>Rhizobium/Agrobacterium group</taxon>
        <taxon>Rhizobium</taxon>
    </lineage>
</organism>
<reference evidence="1" key="1">
    <citation type="submission" date="2024-06" db="EMBL/GenBank/DDBJ databases">
        <authorList>
            <person name="Li T."/>
            <person name="Gao R."/>
        </authorList>
    </citation>
    <scope>NUCLEOTIDE SEQUENCE</scope>
    <source>
        <strain evidence="1">ZPR3</strain>
    </source>
</reference>
<dbReference type="RefSeq" id="WP_174175285.1">
    <property type="nucleotide sequence ID" value="NZ_CP157960.1"/>
</dbReference>
<accession>A0AAU7RSI0</accession>
<name>A0AAU7RSI0_9HYPH</name>
<proteinExistence type="predicted"/>
<dbReference type="AlphaFoldDB" id="A0AAU7RSI0"/>
<protein>
    <submittedName>
        <fullName evidence="1">Uncharacterized protein</fullName>
    </submittedName>
</protein>
<gene>
    <name evidence="1" type="ORF">ABM479_01230</name>
</gene>